<keyword evidence="6 11" id="KW-0808">Transferase</keyword>
<gene>
    <name evidence="14" type="primary">fabF</name>
    <name evidence="14" type="ORF">ACFOMG_08060</name>
</gene>
<accession>A0ABV7VRH9</accession>
<dbReference type="Gene3D" id="3.40.47.10">
    <property type="match status" value="1"/>
</dbReference>
<dbReference type="NCBIfam" id="NF004970">
    <property type="entry name" value="PRK06333.1"/>
    <property type="match status" value="1"/>
</dbReference>
<comment type="caution">
    <text evidence="14">The sequence shown here is derived from an EMBL/GenBank/DDBJ whole genome shotgun (WGS) entry which is preliminary data.</text>
</comment>
<dbReference type="InterPro" id="IPR014030">
    <property type="entry name" value="Ketoacyl_synth_N"/>
</dbReference>
<evidence type="ECO:0000256" key="4">
    <source>
        <dbReference type="ARBA" id="ARBA00014657"/>
    </source>
</evidence>
<dbReference type="PROSITE" id="PS00606">
    <property type="entry name" value="KS3_1"/>
    <property type="match status" value="1"/>
</dbReference>
<dbReference type="InterPro" id="IPR020841">
    <property type="entry name" value="PKS_Beta-ketoAc_synthase_dom"/>
</dbReference>
<dbReference type="PANTHER" id="PTHR11712">
    <property type="entry name" value="POLYKETIDE SYNTHASE-RELATED"/>
    <property type="match status" value="1"/>
</dbReference>
<dbReference type="InterPro" id="IPR014031">
    <property type="entry name" value="Ketoacyl_synth_C"/>
</dbReference>
<dbReference type="InterPro" id="IPR016039">
    <property type="entry name" value="Thiolase-like"/>
</dbReference>
<dbReference type="NCBIfam" id="TIGR03150">
    <property type="entry name" value="fabF"/>
    <property type="match status" value="1"/>
</dbReference>
<dbReference type="RefSeq" id="WP_376865903.1">
    <property type="nucleotide sequence ID" value="NZ_JBHRYB010000005.1"/>
</dbReference>
<dbReference type="PANTHER" id="PTHR11712:SF336">
    <property type="entry name" value="3-OXOACYL-[ACYL-CARRIER-PROTEIN] SYNTHASE, MITOCHONDRIAL"/>
    <property type="match status" value="1"/>
</dbReference>
<keyword evidence="15" id="KW-1185">Reference proteome</keyword>
<comment type="pathway">
    <text evidence="1 11">Lipid metabolism; fatty acid biosynthesis.</text>
</comment>
<dbReference type="CDD" id="cd00834">
    <property type="entry name" value="KAS_I_II"/>
    <property type="match status" value="1"/>
</dbReference>
<dbReference type="EMBL" id="JBHRYB010000005">
    <property type="protein sequence ID" value="MFC3680064.1"/>
    <property type="molecule type" value="Genomic_DNA"/>
</dbReference>
<dbReference type="Proteomes" id="UP001595722">
    <property type="component" value="Unassembled WGS sequence"/>
</dbReference>
<sequence length="413" mass="42592">MSKRRVVITGMGTVNPLALNVTDSWAAICAGKSGIGKVEHFDAEGYATQIVGAVKDFDVSAVMTAKEARKIDLFLQYAMVAAEEAINDAAFPESLDKTRVGVAVGSGIGGLQMIENNHAQLSKSGPRRVSPFLVPGSVVNMAAGNIAIRHGLQGPNFAITTACTTGTHNIGYAARTIAYGDADVMVAGGAECGSSPLGMAGFAAARAMSTRNDEPQKASRPWDKDRDGFVLGDGAAILVLESLEHAQARGATIYAEVAGLGMSDDAHHITSPPEDGSGAQVAMANAIRDAGLTAEEIGYINAHGTSTQVGDIAETNAIKAVFGDHAQSLLVSSTKSMTGHLLGAAGALEAMITVLALRDGIVPPTINLDNPDEGCDLDYVPHQARKVSLKAAISNSFGFGGTNGSLVLTRFDG</sequence>
<keyword evidence="10 11" id="KW-0012">Acyltransferase</keyword>
<comment type="function">
    <text evidence="11">Involved in the type II fatty acid elongation cycle. Catalyzes the elongation of a wide range of acyl-ACP by the addition of two carbons from malonyl-ACP to an acyl acceptor. Can efficiently catalyze the conversion of palmitoleoyl-ACP (cis-hexadec-9-enoyl-ACP) to cis-vaccenoyl-ACP (cis-octadec-11-enoyl-ACP), an essential step in the thermal regulation of fatty acid composition.</text>
</comment>
<evidence type="ECO:0000313" key="14">
    <source>
        <dbReference type="EMBL" id="MFC3680064.1"/>
    </source>
</evidence>
<evidence type="ECO:0000256" key="1">
    <source>
        <dbReference type="ARBA" id="ARBA00005194"/>
    </source>
</evidence>
<keyword evidence="7" id="KW-0276">Fatty acid metabolism</keyword>
<dbReference type="PROSITE" id="PS52004">
    <property type="entry name" value="KS3_2"/>
    <property type="match status" value="1"/>
</dbReference>
<evidence type="ECO:0000256" key="2">
    <source>
        <dbReference type="ARBA" id="ARBA00008467"/>
    </source>
</evidence>
<evidence type="ECO:0000256" key="10">
    <source>
        <dbReference type="ARBA" id="ARBA00023315"/>
    </source>
</evidence>
<evidence type="ECO:0000256" key="5">
    <source>
        <dbReference type="ARBA" id="ARBA00022516"/>
    </source>
</evidence>
<reference evidence="15" key="1">
    <citation type="journal article" date="2019" name="Int. J. Syst. Evol. Microbiol.">
        <title>The Global Catalogue of Microorganisms (GCM) 10K type strain sequencing project: providing services to taxonomists for standard genome sequencing and annotation.</title>
        <authorList>
            <consortium name="The Broad Institute Genomics Platform"/>
            <consortium name="The Broad Institute Genome Sequencing Center for Infectious Disease"/>
            <person name="Wu L."/>
            <person name="Ma J."/>
        </authorList>
    </citation>
    <scope>NUCLEOTIDE SEQUENCE [LARGE SCALE GENOMIC DNA]</scope>
    <source>
        <strain evidence="15">KCTC 42424</strain>
    </source>
</reference>
<evidence type="ECO:0000256" key="7">
    <source>
        <dbReference type="ARBA" id="ARBA00022832"/>
    </source>
</evidence>
<evidence type="ECO:0000256" key="12">
    <source>
        <dbReference type="RuleBase" id="RU003694"/>
    </source>
</evidence>
<evidence type="ECO:0000256" key="6">
    <source>
        <dbReference type="ARBA" id="ARBA00022679"/>
    </source>
</evidence>
<evidence type="ECO:0000256" key="3">
    <source>
        <dbReference type="ARBA" id="ARBA00012356"/>
    </source>
</evidence>
<dbReference type="Pfam" id="PF00109">
    <property type="entry name" value="ketoacyl-synt"/>
    <property type="match status" value="1"/>
</dbReference>
<comment type="similarity">
    <text evidence="2 11 12">Belongs to the thiolase-like superfamily. Beta-ketoacyl-ACP synthases family.</text>
</comment>
<comment type="catalytic activity">
    <reaction evidence="11">
        <text>a fatty acyl-[ACP] + malonyl-[ACP] + H(+) = a 3-oxoacyl-[ACP] + holo-[ACP] + CO2</text>
        <dbReference type="Rhea" id="RHEA:22836"/>
        <dbReference type="Rhea" id="RHEA-COMP:9623"/>
        <dbReference type="Rhea" id="RHEA-COMP:9685"/>
        <dbReference type="Rhea" id="RHEA-COMP:9916"/>
        <dbReference type="Rhea" id="RHEA-COMP:14125"/>
        <dbReference type="ChEBI" id="CHEBI:15378"/>
        <dbReference type="ChEBI" id="CHEBI:16526"/>
        <dbReference type="ChEBI" id="CHEBI:64479"/>
        <dbReference type="ChEBI" id="CHEBI:78449"/>
        <dbReference type="ChEBI" id="CHEBI:78776"/>
        <dbReference type="ChEBI" id="CHEBI:138651"/>
    </reaction>
</comment>
<evidence type="ECO:0000256" key="11">
    <source>
        <dbReference type="PIRNR" id="PIRNR000447"/>
    </source>
</evidence>
<dbReference type="SUPFAM" id="SSF53901">
    <property type="entry name" value="Thiolase-like"/>
    <property type="match status" value="2"/>
</dbReference>
<protein>
    <recommendedName>
        <fullName evidence="4 11">3-oxoacyl-[acyl-carrier-protein] synthase 2</fullName>
        <ecNumber evidence="3 11">2.3.1.179</ecNumber>
    </recommendedName>
</protein>
<dbReference type="InterPro" id="IPR017568">
    <property type="entry name" value="3-oxoacyl-ACP_synth-2"/>
</dbReference>
<evidence type="ECO:0000256" key="9">
    <source>
        <dbReference type="ARBA" id="ARBA00023160"/>
    </source>
</evidence>
<dbReference type="InterPro" id="IPR000794">
    <property type="entry name" value="Beta-ketoacyl_synthase"/>
</dbReference>
<keyword evidence="9 11" id="KW-0275">Fatty acid biosynthesis</keyword>
<name>A0ABV7VRH9_9GAMM</name>
<proteinExistence type="inferred from homology"/>
<organism evidence="14 15">
    <name type="scientific">Bacterioplanoides pacificum</name>
    <dbReference type="NCBI Taxonomy" id="1171596"/>
    <lineage>
        <taxon>Bacteria</taxon>
        <taxon>Pseudomonadati</taxon>
        <taxon>Pseudomonadota</taxon>
        <taxon>Gammaproteobacteria</taxon>
        <taxon>Oceanospirillales</taxon>
        <taxon>Oceanospirillaceae</taxon>
        <taxon>Bacterioplanoides</taxon>
    </lineage>
</organism>
<dbReference type="EC" id="2.3.1.179" evidence="3 11"/>
<dbReference type="GO" id="GO:0004315">
    <property type="term" value="F:3-oxoacyl-[acyl-carrier-protein] synthase activity"/>
    <property type="evidence" value="ECO:0007669"/>
    <property type="project" value="UniProtKB-EC"/>
</dbReference>
<feature type="domain" description="Ketosynthase family 3 (KS3)" evidence="13">
    <location>
        <begin position="3"/>
        <end position="410"/>
    </location>
</feature>
<keyword evidence="5 11" id="KW-0444">Lipid biosynthesis</keyword>
<dbReference type="NCBIfam" id="NF005589">
    <property type="entry name" value="PRK07314.1"/>
    <property type="match status" value="1"/>
</dbReference>
<dbReference type="Pfam" id="PF02801">
    <property type="entry name" value="Ketoacyl-synt_C"/>
    <property type="match status" value="1"/>
</dbReference>
<keyword evidence="8" id="KW-0443">Lipid metabolism</keyword>
<evidence type="ECO:0000256" key="8">
    <source>
        <dbReference type="ARBA" id="ARBA00023098"/>
    </source>
</evidence>
<evidence type="ECO:0000259" key="13">
    <source>
        <dbReference type="PROSITE" id="PS52004"/>
    </source>
</evidence>
<dbReference type="SMART" id="SM00825">
    <property type="entry name" value="PKS_KS"/>
    <property type="match status" value="1"/>
</dbReference>
<evidence type="ECO:0000313" key="15">
    <source>
        <dbReference type="Proteomes" id="UP001595722"/>
    </source>
</evidence>
<dbReference type="InterPro" id="IPR018201">
    <property type="entry name" value="Ketoacyl_synth_AS"/>
</dbReference>
<dbReference type="PIRSF" id="PIRSF000447">
    <property type="entry name" value="KAS_II"/>
    <property type="match status" value="1"/>
</dbReference>
<comment type="catalytic activity">
    <reaction evidence="11">
        <text>(9Z)-hexadecenoyl-[ACP] + malonyl-[ACP] + H(+) = 3-oxo-(11Z)-octadecenoyl-[ACP] + holo-[ACP] + CO2</text>
        <dbReference type="Rhea" id="RHEA:55040"/>
        <dbReference type="Rhea" id="RHEA-COMP:9623"/>
        <dbReference type="Rhea" id="RHEA-COMP:9685"/>
        <dbReference type="Rhea" id="RHEA-COMP:10800"/>
        <dbReference type="Rhea" id="RHEA-COMP:14074"/>
        <dbReference type="ChEBI" id="CHEBI:15378"/>
        <dbReference type="ChEBI" id="CHEBI:16526"/>
        <dbReference type="ChEBI" id="CHEBI:64479"/>
        <dbReference type="ChEBI" id="CHEBI:78449"/>
        <dbReference type="ChEBI" id="CHEBI:83989"/>
        <dbReference type="ChEBI" id="CHEBI:138538"/>
        <dbReference type="EC" id="2.3.1.179"/>
    </reaction>
</comment>